<dbReference type="PANTHER" id="PTHR21043">
    <property type="entry name" value="IOJAP SUPERFAMILY ORTHOLOG"/>
    <property type="match status" value="1"/>
</dbReference>
<proteinExistence type="inferred from homology"/>
<evidence type="ECO:0000313" key="3">
    <source>
        <dbReference type="EMBL" id="RKP22958.1"/>
    </source>
</evidence>
<gene>
    <name evidence="3" type="ORF">SYNPS1DRAFT_31354</name>
</gene>
<evidence type="ECO:0000256" key="2">
    <source>
        <dbReference type="SAM" id="MobiDB-lite"/>
    </source>
</evidence>
<dbReference type="InterPro" id="IPR004394">
    <property type="entry name" value="Iojap/RsfS/C7orf30"/>
</dbReference>
<feature type="region of interest" description="Disordered" evidence="2">
    <location>
        <begin position="1"/>
        <end position="33"/>
    </location>
</feature>
<dbReference type="GO" id="GO:0017148">
    <property type="term" value="P:negative regulation of translation"/>
    <property type="evidence" value="ECO:0007669"/>
    <property type="project" value="TreeGrafter"/>
</dbReference>
<sequence>MRDPDWMPRWRRSATAAVEREEEAPCAREDTATTPWTVEDTRAWLEEERAERVVAVDVRPIADWMDWVVVAEAPTRSRLVALAEGLTRARRVHRHQQATLVERDMAQVQQLESMPQIVGRDPPSDWLVVDTGDQSVHLFLPELRGEYDLDGMWQRRLVQHVAQ</sequence>
<evidence type="ECO:0000256" key="1">
    <source>
        <dbReference type="ARBA" id="ARBA00010574"/>
    </source>
</evidence>
<keyword evidence="4" id="KW-1185">Reference proteome</keyword>
<evidence type="ECO:0000313" key="4">
    <source>
        <dbReference type="Proteomes" id="UP000278143"/>
    </source>
</evidence>
<dbReference type="GO" id="GO:0043023">
    <property type="term" value="F:ribosomal large subunit binding"/>
    <property type="evidence" value="ECO:0007669"/>
    <property type="project" value="TreeGrafter"/>
</dbReference>
<dbReference type="PANTHER" id="PTHR21043:SF0">
    <property type="entry name" value="MITOCHONDRIAL ASSEMBLY OF RIBOSOMAL LARGE SUBUNIT PROTEIN 1"/>
    <property type="match status" value="1"/>
</dbReference>
<dbReference type="Pfam" id="PF02410">
    <property type="entry name" value="RsfS"/>
    <property type="match status" value="1"/>
</dbReference>
<evidence type="ECO:0008006" key="5">
    <source>
        <dbReference type="Google" id="ProtNLM"/>
    </source>
</evidence>
<accession>A0A4P9YTC1</accession>
<comment type="similarity">
    <text evidence="1">Belongs to the Iojap/RsfS family.</text>
</comment>
<organism evidence="3 4">
    <name type="scientific">Syncephalis pseudoplumigaleata</name>
    <dbReference type="NCBI Taxonomy" id="1712513"/>
    <lineage>
        <taxon>Eukaryota</taxon>
        <taxon>Fungi</taxon>
        <taxon>Fungi incertae sedis</taxon>
        <taxon>Zoopagomycota</taxon>
        <taxon>Zoopagomycotina</taxon>
        <taxon>Zoopagomycetes</taxon>
        <taxon>Zoopagales</taxon>
        <taxon>Piptocephalidaceae</taxon>
        <taxon>Syncephalis</taxon>
    </lineage>
</organism>
<dbReference type="OrthoDB" id="21330at2759"/>
<dbReference type="Gene3D" id="3.30.460.10">
    <property type="entry name" value="Beta Polymerase, domain 2"/>
    <property type="match status" value="1"/>
</dbReference>
<dbReference type="InterPro" id="IPR043519">
    <property type="entry name" value="NT_sf"/>
</dbReference>
<dbReference type="AlphaFoldDB" id="A0A4P9YTC1"/>
<dbReference type="EMBL" id="KZ991453">
    <property type="protein sequence ID" value="RKP22958.1"/>
    <property type="molecule type" value="Genomic_DNA"/>
</dbReference>
<protein>
    <recommendedName>
        <fullName evidence="5">Oligomerization domain-containing protein</fullName>
    </recommendedName>
</protein>
<dbReference type="Proteomes" id="UP000278143">
    <property type="component" value="Unassembled WGS sequence"/>
</dbReference>
<dbReference type="SUPFAM" id="SSF81301">
    <property type="entry name" value="Nucleotidyltransferase"/>
    <property type="match status" value="1"/>
</dbReference>
<reference evidence="4" key="1">
    <citation type="journal article" date="2018" name="Nat. Microbiol.">
        <title>Leveraging single-cell genomics to expand the fungal tree of life.</title>
        <authorList>
            <person name="Ahrendt S.R."/>
            <person name="Quandt C.A."/>
            <person name="Ciobanu D."/>
            <person name="Clum A."/>
            <person name="Salamov A."/>
            <person name="Andreopoulos B."/>
            <person name="Cheng J.F."/>
            <person name="Woyke T."/>
            <person name="Pelin A."/>
            <person name="Henrissat B."/>
            <person name="Reynolds N.K."/>
            <person name="Benny G.L."/>
            <person name="Smith M.E."/>
            <person name="James T.Y."/>
            <person name="Grigoriev I.V."/>
        </authorList>
    </citation>
    <scope>NUCLEOTIDE SEQUENCE [LARGE SCALE GENOMIC DNA]</scope>
    <source>
        <strain evidence="4">Benny S71-1</strain>
    </source>
</reference>
<dbReference type="GO" id="GO:0090071">
    <property type="term" value="P:negative regulation of ribosome biogenesis"/>
    <property type="evidence" value="ECO:0007669"/>
    <property type="project" value="TreeGrafter"/>
</dbReference>
<name>A0A4P9YTC1_9FUNG</name>